<evidence type="ECO:0000256" key="3">
    <source>
        <dbReference type="ARBA" id="ARBA00007866"/>
    </source>
</evidence>
<dbReference type="InterPro" id="IPR036909">
    <property type="entry name" value="Cyt_c-like_dom_sf"/>
</dbReference>
<dbReference type="PANTHER" id="PTHR22888">
    <property type="entry name" value="CYTOCHROME C OXIDASE, SUBUNIT II"/>
    <property type="match status" value="1"/>
</dbReference>
<reference evidence="16 17" key="1">
    <citation type="submission" date="2020-05" db="EMBL/GenBank/DDBJ databases">
        <title>Aquincola sp. isolate from soil.</title>
        <authorList>
            <person name="Han J."/>
            <person name="Kim D.-U."/>
        </authorList>
    </citation>
    <scope>NUCLEOTIDE SEQUENCE [LARGE SCALE GENOMIC DNA]</scope>
    <source>
        <strain evidence="16 17">S2</strain>
    </source>
</reference>
<evidence type="ECO:0000313" key="16">
    <source>
        <dbReference type="EMBL" id="NRF68230.1"/>
    </source>
</evidence>
<feature type="transmembrane region" description="Helical" evidence="13">
    <location>
        <begin position="62"/>
        <end position="82"/>
    </location>
</feature>
<sequence length="316" mass="34370">MTIESVLRPAGPAAAAGAETGWVLIVGSALVLMLVGALLAWALLRRRAAGEQHDERRLVRRWVIGGGLAFPALTMLALFAYATARERAWNPLRTADEPVITVTAHLWWWQVQHRDPARGIDVTLANELHIPAGRPVTIGLASADVIHALWLPSLAGKVDAIPGRVLQLRLQADRPGRWQGRCAEFCGEQHARMGLVLVAHAPDDYARWLAAQARPAAVADETLAQQGWRLFMQQRCNSCHALRGLTESPSITAPDLTHVGSRLTIGAGARPLDRAALAAWIADPQQWKPGVRMPSYGDRLSAGELDALAAFLERLQ</sequence>
<proteinExistence type="inferred from homology"/>
<evidence type="ECO:0000256" key="12">
    <source>
        <dbReference type="PROSITE-ProRule" id="PRU00433"/>
    </source>
</evidence>
<evidence type="ECO:0000256" key="8">
    <source>
        <dbReference type="ARBA" id="ARBA00023004"/>
    </source>
</evidence>
<keyword evidence="13" id="KW-0812">Transmembrane</keyword>
<name>A0ABX2EI01_9BURK</name>
<evidence type="ECO:0000259" key="14">
    <source>
        <dbReference type="PROSITE" id="PS50857"/>
    </source>
</evidence>
<dbReference type="InterPro" id="IPR008972">
    <property type="entry name" value="Cupredoxin"/>
</dbReference>
<evidence type="ECO:0000256" key="5">
    <source>
        <dbReference type="ARBA" id="ARBA00022617"/>
    </source>
</evidence>
<dbReference type="SUPFAM" id="SSF49503">
    <property type="entry name" value="Cupredoxins"/>
    <property type="match status" value="1"/>
</dbReference>
<dbReference type="PROSITE" id="PS51007">
    <property type="entry name" value="CYTC"/>
    <property type="match status" value="1"/>
</dbReference>
<evidence type="ECO:0000259" key="15">
    <source>
        <dbReference type="PROSITE" id="PS51007"/>
    </source>
</evidence>
<keyword evidence="17" id="KW-1185">Reference proteome</keyword>
<comment type="caution">
    <text evidence="16">The sequence shown here is derived from an EMBL/GenBank/DDBJ whole genome shotgun (WGS) entry which is preliminary data.</text>
</comment>
<evidence type="ECO:0000256" key="4">
    <source>
        <dbReference type="ARBA" id="ARBA00022448"/>
    </source>
</evidence>
<evidence type="ECO:0000256" key="10">
    <source>
        <dbReference type="ARBA" id="ARBA00023136"/>
    </source>
</evidence>
<evidence type="ECO:0000256" key="7">
    <source>
        <dbReference type="ARBA" id="ARBA00022982"/>
    </source>
</evidence>
<dbReference type="RefSeq" id="WP_173123694.1">
    <property type="nucleotide sequence ID" value="NZ_JABRWJ010000004.1"/>
</dbReference>
<dbReference type="InterPro" id="IPR001505">
    <property type="entry name" value="Copper_CuA"/>
</dbReference>
<keyword evidence="9" id="KW-0186">Copper</keyword>
<dbReference type="InterPro" id="IPR045187">
    <property type="entry name" value="CcO_II"/>
</dbReference>
<dbReference type="PROSITE" id="PS00078">
    <property type="entry name" value="COX2"/>
    <property type="match status" value="1"/>
</dbReference>
<feature type="transmembrane region" description="Helical" evidence="13">
    <location>
        <begin position="20"/>
        <end position="41"/>
    </location>
</feature>
<keyword evidence="4" id="KW-0813">Transport</keyword>
<dbReference type="InterPro" id="IPR009056">
    <property type="entry name" value="Cyt_c-like_dom"/>
</dbReference>
<keyword evidence="8 12" id="KW-0408">Iron</keyword>
<dbReference type="SUPFAM" id="SSF46626">
    <property type="entry name" value="Cytochrome c"/>
    <property type="match status" value="1"/>
</dbReference>
<comment type="similarity">
    <text evidence="3">Belongs to the cytochrome c oxidase subunit 2 family.</text>
</comment>
<feature type="domain" description="Cytochrome c" evidence="15">
    <location>
        <begin position="222"/>
        <end position="316"/>
    </location>
</feature>
<evidence type="ECO:0000256" key="13">
    <source>
        <dbReference type="SAM" id="Phobius"/>
    </source>
</evidence>
<dbReference type="Pfam" id="PF00116">
    <property type="entry name" value="COX2"/>
    <property type="match status" value="1"/>
</dbReference>
<comment type="catalytic activity">
    <reaction evidence="11">
        <text>4 Fe(II)-[cytochrome c] + O2 + 8 H(+)(in) = 4 Fe(III)-[cytochrome c] + 2 H2O + 4 H(+)(out)</text>
        <dbReference type="Rhea" id="RHEA:11436"/>
        <dbReference type="Rhea" id="RHEA-COMP:10350"/>
        <dbReference type="Rhea" id="RHEA-COMP:14399"/>
        <dbReference type="ChEBI" id="CHEBI:15377"/>
        <dbReference type="ChEBI" id="CHEBI:15378"/>
        <dbReference type="ChEBI" id="CHEBI:15379"/>
        <dbReference type="ChEBI" id="CHEBI:29033"/>
        <dbReference type="ChEBI" id="CHEBI:29034"/>
        <dbReference type="EC" id="7.1.1.9"/>
    </reaction>
</comment>
<dbReference type="EMBL" id="JABRWJ010000004">
    <property type="protein sequence ID" value="NRF68230.1"/>
    <property type="molecule type" value="Genomic_DNA"/>
</dbReference>
<evidence type="ECO:0000256" key="9">
    <source>
        <dbReference type="ARBA" id="ARBA00023008"/>
    </source>
</evidence>
<keyword evidence="6 12" id="KW-0479">Metal-binding</keyword>
<dbReference type="PANTHER" id="PTHR22888:SF9">
    <property type="entry name" value="CYTOCHROME C OXIDASE SUBUNIT 2"/>
    <property type="match status" value="1"/>
</dbReference>
<evidence type="ECO:0000256" key="6">
    <source>
        <dbReference type="ARBA" id="ARBA00022723"/>
    </source>
</evidence>
<feature type="domain" description="Cytochrome oxidase subunit II copper A binding" evidence="14">
    <location>
        <begin position="95"/>
        <end position="211"/>
    </location>
</feature>
<accession>A0ABX2EI01</accession>
<keyword evidence="10 13" id="KW-0472">Membrane</keyword>
<comment type="subcellular location">
    <subcellularLocation>
        <location evidence="1">Membrane</location>
    </subcellularLocation>
    <subcellularLocation>
        <location evidence="2">Periplasm</location>
    </subcellularLocation>
</comment>
<keyword evidence="5 12" id="KW-0349">Heme</keyword>
<keyword evidence="13" id="KW-1133">Transmembrane helix</keyword>
<protein>
    <submittedName>
        <fullName evidence="16">C-type cytochrome</fullName>
    </submittedName>
</protein>
<evidence type="ECO:0000256" key="1">
    <source>
        <dbReference type="ARBA" id="ARBA00004370"/>
    </source>
</evidence>
<evidence type="ECO:0000256" key="2">
    <source>
        <dbReference type="ARBA" id="ARBA00004418"/>
    </source>
</evidence>
<dbReference type="Proteomes" id="UP000737171">
    <property type="component" value="Unassembled WGS sequence"/>
</dbReference>
<evidence type="ECO:0000256" key="11">
    <source>
        <dbReference type="ARBA" id="ARBA00047816"/>
    </source>
</evidence>
<organism evidence="16 17">
    <name type="scientific">Pseudaquabacterium terrae</name>
    <dbReference type="NCBI Taxonomy" id="2732868"/>
    <lineage>
        <taxon>Bacteria</taxon>
        <taxon>Pseudomonadati</taxon>
        <taxon>Pseudomonadota</taxon>
        <taxon>Betaproteobacteria</taxon>
        <taxon>Burkholderiales</taxon>
        <taxon>Sphaerotilaceae</taxon>
        <taxon>Pseudaquabacterium</taxon>
    </lineage>
</organism>
<keyword evidence="7" id="KW-0249">Electron transport</keyword>
<dbReference type="Gene3D" id="2.60.40.420">
    <property type="entry name" value="Cupredoxins - blue copper proteins"/>
    <property type="match status" value="1"/>
</dbReference>
<dbReference type="PROSITE" id="PS50857">
    <property type="entry name" value="COX2_CUA"/>
    <property type="match status" value="1"/>
</dbReference>
<evidence type="ECO:0000313" key="17">
    <source>
        <dbReference type="Proteomes" id="UP000737171"/>
    </source>
</evidence>
<gene>
    <name evidence="16" type="ORF">HLB44_14650</name>
</gene>
<dbReference type="InterPro" id="IPR002429">
    <property type="entry name" value="CcO_II-like_C"/>
</dbReference>
<dbReference type="Pfam" id="PF00034">
    <property type="entry name" value="Cytochrom_C"/>
    <property type="match status" value="1"/>
</dbReference>